<keyword evidence="9" id="KW-0121">Carboxypeptidase</keyword>
<dbReference type="SMART" id="SM00631">
    <property type="entry name" value="Zn_pept"/>
    <property type="match status" value="1"/>
</dbReference>
<evidence type="ECO:0000256" key="7">
    <source>
        <dbReference type="PROSITE-ProRule" id="PRU01379"/>
    </source>
</evidence>
<evidence type="ECO:0000313" key="9">
    <source>
        <dbReference type="EMBL" id="RGR75591.1"/>
    </source>
</evidence>
<dbReference type="PANTHER" id="PTHR11705">
    <property type="entry name" value="PROTEASE FAMILY M14 CARBOXYPEPTIDASE A,B"/>
    <property type="match status" value="1"/>
</dbReference>
<dbReference type="GO" id="GO:0008270">
    <property type="term" value="F:zinc ion binding"/>
    <property type="evidence" value="ECO:0007669"/>
    <property type="project" value="InterPro"/>
</dbReference>
<evidence type="ECO:0000259" key="8">
    <source>
        <dbReference type="PROSITE" id="PS52035"/>
    </source>
</evidence>
<dbReference type="InterPro" id="IPR000834">
    <property type="entry name" value="Peptidase_M14"/>
</dbReference>
<dbReference type="RefSeq" id="WP_117894318.1">
    <property type="nucleotide sequence ID" value="NZ_CABJCV010000004.1"/>
</dbReference>
<keyword evidence="6" id="KW-0482">Metalloprotease</keyword>
<protein>
    <submittedName>
        <fullName evidence="9">Zinc carboxypeptidase</fullName>
    </submittedName>
</protein>
<organism evidence="9 10">
    <name type="scientific">Holdemania filiformis</name>
    <dbReference type="NCBI Taxonomy" id="61171"/>
    <lineage>
        <taxon>Bacteria</taxon>
        <taxon>Bacillati</taxon>
        <taxon>Bacillota</taxon>
        <taxon>Erysipelotrichia</taxon>
        <taxon>Erysipelotrichales</taxon>
        <taxon>Erysipelotrichaceae</taxon>
        <taxon>Holdemania</taxon>
    </lineage>
</organism>
<evidence type="ECO:0000313" key="10">
    <source>
        <dbReference type="Proteomes" id="UP000284178"/>
    </source>
</evidence>
<keyword evidence="3" id="KW-0645">Protease</keyword>
<evidence type="ECO:0000256" key="4">
    <source>
        <dbReference type="ARBA" id="ARBA00022801"/>
    </source>
</evidence>
<evidence type="ECO:0000256" key="3">
    <source>
        <dbReference type="ARBA" id="ARBA00022670"/>
    </source>
</evidence>
<evidence type="ECO:0000256" key="2">
    <source>
        <dbReference type="ARBA" id="ARBA00005988"/>
    </source>
</evidence>
<dbReference type="Gene3D" id="3.40.630.10">
    <property type="entry name" value="Zn peptidases"/>
    <property type="match status" value="1"/>
</dbReference>
<sequence>MKTTFQYDHYYTYSELTEALQTLVKNHPDLLTMESICKSEKGRDVWALTLTQKQTGDPLAKPAFYIDANTHAGEVTGSMAALHTLDVLCTNYGEDAQLTRLADTLTFYVIPRISVDGSEVYLTSPYDLRSADRPYLTPVQQPGLVPEDMDQDGVIRMMRIKDKHGAWKISKAHPQLMEKRKPDEREGEFYTVVSEGVLKGANGNEIQPAPTLWGLDFNRNYPFGWFHESRQAGAGAYPLSNPENKAVVDFVLAHHNIGAVATHHTSGGVILYPPGTRPEKSADPDDMRRLREIAAMATEEMGYPAINIFDHFMTDQENYSSGAFDDWCFQDQGIPAYTLELWNLLERAGCKIDWDRRDAKSEAECLDTMAKVLAWCAENAPESMEAWTPYQHPQLGLVEIGGLNLKFTEENCPNAFLLQEVEKTTKFCLRYAQSLPQLAIDKTNVNWLGADLAEVTVTISNDGYLPTYLSREAKLLGTARPVKVSLQGQIESFIAGHAIMEIGDLEGYSGVNAEYRSCEVTTGAHAPLTHTLRWLVQARKGAEITITAFQPKAGRAVVKLVL</sequence>
<dbReference type="SUPFAM" id="SSF53187">
    <property type="entry name" value="Zn-dependent exopeptidases"/>
    <property type="match status" value="1"/>
</dbReference>
<feature type="active site" description="Proton donor/acceptor" evidence="7">
    <location>
        <position position="340"/>
    </location>
</feature>
<dbReference type="CDD" id="cd06905">
    <property type="entry name" value="M14-like"/>
    <property type="match status" value="1"/>
</dbReference>
<feature type="domain" description="Peptidase M14" evidence="8">
    <location>
        <begin position="9"/>
        <end position="379"/>
    </location>
</feature>
<dbReference type="GO" id="GO:0004181">
    <property type="term" value="F:metallocarboxypeptidase activity"/>
    <property type="evidence" value="ECO:0007669"/>
    <property type="project" value="InterPro"/>
</dbReference>
<keyword evidence="5" id="KW-0862">Zinc</keyword>
<dbReference type="Proteomes" id="UP000284178">
    <property type="component" value="Unassembled WGS sequence"/>
</dbReference>
<dbReference type="PANTHER" id="PTHR11705:SF143">
    <property type="entry name" value="SLL0236 PROTEIN"/>
    <property type="match status" value="1"/>
</dbReference>
<evidence type="ECO:0000256" key="6">
    <source>
        <dbReference type="ARBA" id="ARBA00023049"/>
    </source>
</evidence>
<dbReference type="GO" id="GO:0006508">
    <property type="term" value="P:proteolysis"/>
    <property type="evidence" value="ECO:0007669"/>
    <property type="project" value="UniProtKB-KW"/>
</dbReference>
<dbReference type="PROSITE" id="PS52035">
    <property type="entry name" value="PEPTIDASE_M14"/>
    <property type="match status" value="1"/>
</dbReference>
<comment type="cofactor">
    <cofactor evidence="1">
        <name>Zn(2+)</name>
        <dbReference type="ChEBI" id="CHEBI:29105"/>
    </cofactor>
</comment>
<dbReference type="EMBL" id="QRUP01000004">
    <property type="protein sequence ID" value="RGR75591.1"/>
    <property type="molecule type" value="Genomic_DNA"/>
</dbReference>
<keyword evidence="10" id="KW-1185">Reference proteome</keyword>
<dbReference type="PRINTS" id="PR00765">
    <property type="entry name" value="CRBOXYPTASEA"/>
</dbReference>
<dbReference type="Pfam" id="PF00246">
    <property type="entry name" value="Peptidase_M14"/>
    <property type="match status" value="1"/>
</dbReference>
<comment type="caution">
    <text evidence="9">The sequence shown here is derived from an EMBL/GenBank/DDBJ whole genome shotgun (WGS) entry which is preliminary data.</text>
</comment>
<proteinExistence type="inferred from homology"/>
<comment type="similarity">
    <text evidence="2 7">Belongs to the peptidase M14 family.</text>
</comment>
<accession>A0A412G4U6</accession>
<dbReference type="GO" id="GO:0005615">
    <property type="term" value="C:extracellular space"/>
    <property type="evidence" value="ECO:0007669"/>
    <property type="project" value="TreeGrafter"/>
</dbReference>
<name>A0A412G4U6_9FIRM</name>
<gene>
    <name evidence="9" type="ORF">DWY25_04980</name>
</gene>
<evidence type="ECO:0000256" key="5">
    <source>
        <dbReference type="ARBA" id="ARBA00022833"/>
    </source>
</evidence>
<keyword evidence="4" id="KW-0378">Hydrolase</keyword>
<evidence type="ECO:0000256" key="1">
    <source>
        <dbReference type="ARBA" id="ARBA00001947"/>
    </source>
</evidence>
<reference evidence="9 10" key="1">
    <citation type="submission" date="2018-08" db="EMBL/GenBank/DDBJ databases">
        <title>A genome reference for cultivated species of the human gut microbiota.</title>
        <authorList>
            <person name="Zou Y."/>
            <person name="Xue W."/>
            <person name="Luo G."/>
        </authorList>
    </citation>
    <scope>NUCLEOTIDE SEQUENCE [LARGE SCALE GENOMIC DNA]</scope>
    <source>
        <strain evidence="9 10">AF24-29</strain>
    </source>
</reference>
<dbReference type="GeneID" id="83014758"/>
<dbReference type="AlphaFoldDB" id="A0A412G4U6"/>